<reference evidence="10" key="1">
    <citation type="submission" date="2016-10" db="EMBL/GenBank/DDBJ databases">
        <authorList>
            <person name="Varghese N."/>
            <person name="Submissions S."/>
        </authorList>
    </citation>
    <scope>NUCLEOTIDE SEQUENCE [LARGE SCALE GENOMIC DNA]</scope>
    <source>
        <strain evidence="10">Jip14</strain>
    </source>
</reference>
<dbReference type="InterPro" id="IPR050250">
    <property type="entry name" value="Macrolide_Exporter_MacB"/>
</dbReference>
<protein>
    <submittedName>
        <fullName evidence="9">Putative ABC transport system permease protein</fullName>
    </submittedName>
</protein>
<keyword evidence="10" id="KW-1185">Reference proteome</keyword>
<dbReference type="InterPro" id="IPR003838">
    <property type="entry name" value="ABC3_permease_C"/>
</dbReference>
<feature type="transmembrane region" description="Helical" evidence="6">
    <location>
        <begin position="742"/>
        <end position="762"/>
    </location>
</feature>
<evidence type="ECO:0000259" key="7">
    <source>
        <dbReference type="Pfam" id="PF02687"/>
    </source>
</evidence>
<keyword evidence="5 6" id="KW-0472">Membrane</keyword>
<dbReference type="InterPro" id="IPR025857">
    <property type="entry name" value="MacB_PCD"/>
</dbReference>
<dbReference type="GO" id="GO:0022857">
    <property type="term" value="F:transmembrane transporter activity"/>
    <property type="evidence" value="ECO:0007669"/>
    <property type="project" value="TreeGrafter"/>
</dbReference>
<dbReference type="Pfam" id="PF02687">
    <property type="entry name" value="FtsX"/>
    <property type="match status" value="2"/>
</dbReference>
<keyword evidence="4 6" id="KW-1133">Transmembrane helix</keyword>
<dbReference type="Proteomes" id="UP000198916">
    <property type="component" value="Unassembled WGS sequence"/>
</dbReference>
<gene>
    <name evidence="9" type="ORF">SAMN05421740_106182</name>
</gene>
<evidence type="ECO:0000256" key="6">
    <source>
        <dbReference type="SAM" id="Phobius"/>
    </source>
</evidence>
<keyword evidence="2" id="KW-1003">Cell membrane</keyword>
<feature type="transmembrane region" description="Helical" evidence="6">
    <location>
        <begin position="420"/>
        <end position="438"/>
    </location>
</feature>
<evidence type="ECO:0000256" key="1">
    <source>
        <dbReference type="ARBA" id="ARBA00004651"/>
    </source>
</evidence>
<dbReference type="PANTHER" id="PTHR30572">
    <property type="entry name" value="MEMBRANE COMPONENT OF TRANSPORTER-RELATED"/>
    <property type="match status" value="1"/>
</dbReference>
<dbReference type="STRING" id="332977.SAMN05421740_106182"/>
<evidence type="ECO:0000256" key="2">
    <source>
        <dbReference type="ARBA" id="ARBA00022475"/>
    </source>
</evidence>
<evidence type="ECO:0000256" key="4">
    <source>
        <dbReference type="ARBA" id="ARBA00022989"/>
    </source>
</evidence>
<organism evidence="9 10">
    <name type="scientific">Parapedobacter koreensis</name>
    <dbReference type="NCBI Taxonomy" id="332977"/>
    <lineage>
        <taxon>Bacteria</taxon>
        <taxon>Pseudomonadati</taxon>
        <taxon>Bacteroidota</taxon>
        <taxon>Sphingobacteriia</taxon>
        <taxon>Sphingobacteriales</taxon>
        <taxon>Sphingobacteriaceae</taxon>
        <taxon>Parapedobacter</taxon>
    </lineage>
</organism>
<dbReference type="Pfam" id="PF12704">
    <property type="entry name" value="MacB_PCD"/>
    <property type="match status" value="2"/>
</dbReference>
<evidence type="ECO:0000313" key="10">
    <source>
        <dbReference type="Proteomes" id="UP000198916"/>
    </source>
</evidence>
<feature type="domain" description="ABC3 transporter permease C-terminal" evidence="7">
    <location>
        <begin position="282"/>
        <end position="396"/>
    </location>
</feature>
<feature type="transmembrane region" description="Helical" evidence="6">
    <location>
        <begin position="21"/>
        <end position="42"/>
    </location>
</feature>
<proteinExistence type="predicted"/>
<keyword evidence="3 6" id="KW-0812">Transmembrane</keyword>
<dbReference type="EMBL" id="FNZR01000006">
    <property type="protein sequence ID" value="SEL53146.1"/>
    <property type="molecule type" value="Genomic_DNA"/>
</dbReference>
<dbReference type="PANTHER" id="PTHR30572:SF18">
    <property type="entry name" value="ABC-TYPE MACROLIDE FAMILY EXPORT SYSTEM PERMEASE COMPONENT 2"/>
    <property type="match status" value="1"/>
</dbReference>
<feature type="domain" description="ABC3 transporter permease C-terminal" evidence="7">
    <location>
        <begin position="659"/>
        <end position="770"/>
    </location>
</feature>
<dbReference type="OrthoDB" id="1451596at2"/>
<feature type="transmembrane region" description="Helical" evidence="6">
    <location>
        <begin position="708"/>
        <end position="727"/>
    </location>
</feature>
<dbReference type="RefSeq" id="WP_090606761.1">
    <property type="nucleotide sequence ID" value="NZ_FNZR01000006.1"/>
</dbReference>
<evidence type="ECO:0000313" key="9">
    <source>
        <dbReference type="EMBL" id="SEL53146.1"/>
    </source>
</evidence>
<dbReference type="AlphaFoldDB" id="A0A1H7QYS6"/>
<feature type="transmembrane region" description="Helical" evidence="6">
    <location>
        <begin position="276"/>
        <end position="296"/>
    </location>
</feature>
<name>A0A1H7QYS6_9SPHI</name>
<feature type="domain" description="MacB-like periplasmic core" evidence="8">
    <location>
        <begin position="20"/>
        <end position="235"/>
    </location>
</feature>
<sequence>MITHTFKIAIRHLWRNKTFSLINLSGLVVGLVSSFCIATYLYHESTYDSVHPDGANTFRMVSSNEWIGENDKTLSASTFLPVTQFIESNIPEITEIARVKPVGTAVLRMGTEVFTKSAFMWADASLLQLLDIQFLQGDPNQALSAPNAVIITQKEANRLFNTEDPMGQVITINDQDLTVTGVIANMPSNTHLKKDLIGSLNTFKNLDNPWSHQGYIYLRLAAQTDPAQVTKKINAAMAGNVSWLSEPPTYQLQPIRDIHLHSTHIQASPEAVDIKYLYIFGIIGAILVFSTSFNYISLSISDYAARVKDFGMKKILGSDKRQLIFQPLMECLLLCSVAAFSAVLITLSALPVINGLLGSSIDREFLLSLPNLAVLLIVLLLLLTVSAIYPVVLVIRSRPIATLSKAPVVSHVGFPIRKPLMVFQFAIAIALVLSVIVIQQQMDYLSSERLGFTKEQVLVLRTPRFNKLNAPLMKQRLLQLAGVTHASVSTGTPFGGGFINGSKEEKDGVSYSLSEFIADPDFVQTLDMELLAGRNLLPTDSNRVVVNEALVRTMGWDEPIGQRTGQGLGGDKEVVGVVRDFQLNNIRTAIHPTIISLGDEYVYTIIVRLQTKNLAQNLASIGAVWKETAPEHPLEYEFLDEQFEELFKSETQFQQLSKVFSFIAILIACLGLYGAIVHAAQQRVKEIGIRKVLGASVSGIAALLSKDFVRLVLIAIVIASPIAWWAMNTWLEDFAYRIAIEWWMFAAAGLAAMVIALATVSWQAIRAAVANPVESLRDE</sequence>
<feature type="domain" description="MacB-like periplasmic core" evidence="8">
    <location>
        <begin position="426"/>
        <end position="613"/>
    </location>
</feature>
<feature type="transmembrane region" description="Helical" evidence="6">
    <location>
        <begin position="659"/>
        <end position="680"/>
    </location>
</feature>
<evidence type="ECO:0000259" key="8">
    <source>
        <dbReference type="Pfam" id="PF12704"/>
    </source>
</evidence>
<accession>A0A1H7QYS6</accession>
<feature type="transmembrane region" description="Helical" evidence="6">
    <location>
        <begin position="373"/>
        <end position="395"/>
    </location>
</feature>
<feature type="transmembrane region" description="Helical" evidence="6">
    <location>
        <begin position="331"/>
        <end position="353"/>
    </location>
</feature>
<evidence type="ECO:0000256" key="5">
    <source>
        <dbReference type="ARBA" id="ARBA00023136"/>
    </source>
</evidence>
<comment type="subcellular location">
    <subcellularLocation>
        <location evidence="1">Cell membrane</location>
        <topology evidence="1">Multi-pass membrane protein</topology>
    </subcellularLocation>
</comment>
<dbReference type="GO" id="GO:0005886">
    <property type="term" value="C:plasma membrane"/>
    <property type="evidence" value="ECO:0007669"/>
    <property type="project" value="UniProtKB-SubCell"/>
</dbReference>
<evidence type="ECO:0000256" key="3">
    <source>
        <dbReference type="ARBA" id="ARBA00022692"/>
    </source>
</evidence>